<name>A0ABX2MZU7_9SPHN</name>
<keyword evidence="3" id="KW-1185">Reference proteome</keyword>
<proteinExistence type="predicted"/>
<keyword evidence="1" id="KW-0812">Transmembrane</keyword>
<gene>
    <name evidence="2" type="ORF">HUO14_03575</name>
</gene>
<dbReference type="Proteomes" id="UP000652427">
    <property type="component" value="Unassembled WGS sequence"/>
</dbReference>
<feature type="transmembrane region" description="Helical" evidence="1">
    <location>
        <begin position="72"/>
        <end position="92"/>
    </location>
</feature>
<comment type="caution">
    <text evidence="2">The sequence shown here is derived from an EMBL/GenBank/DDBJ whole genome shotgun (WGS) entry which is preliminary data.</text>
</comment>
<keyword evidence="1" id="KW-1133">Transmembrane helix</keyword>
<dbReference type="EMBL" id="JABWMH010000001">
    <property type="protein sequence ID" value="NVD26987.1"/>
    <property type="molecule type" value="Genomic_DNA"/>
</dbReference>
<dbReference type="RefSeq" id="WP_176278485.1">
    <property type="nucleotide sequence ID" value="NZ_JABWMH010000001.1"/>
</dbReference>
<organism evidence="2 3">
    <name type="scientific">Parasphingorhabdus flavimaris</name>
    <dbReference type="NCBI Taxonomy" id="266812"/>
    <lineage>
        <taxon>Bacteria</taxon>
        <taxon>Pseudomonadati</taxon>
        <taxon>Pseudomonadota</taxon>
        <taxon>Alphaproteobacteria</taxon>
        <taxon>Sphingomonadales</taxon>
        <taxon>Sphingomonadaceae</taxon>
        <taxon>Parasphingorhabdus</taxon>
    </lineage>
</organism>
<feature type="transmembrane region" description="Helical" evidence="1">
    <location>
        <begin position="7"/>
        <end position="25"/>
    </location>
</feature>
<sequence>MGSAGNITGWITLFFGLYGLAAGVGEFRNPGFWSRMVREVQASSALQFLTGFITLILGATIYLVNPYDPADWLSILITVIGAWILIEGMLIMAVGDWFMGFAARLMGKGGRAWAVFAIIFGLAAAFAGLVRLQV</sequence>
<protein>
    <recommendedName>
        <fullName evidence="4">DUF1761 domain-containing protein</fullName>
    </recommendedName>
</protein>
<feature type="transmembrane region" description="Helical" evidence="1">
    <location>
        <begin position="112"/>
        <end position="132"/>
    </location>
</feature>
<evidence type="ECO:0000313" key="3">
    <source>
        <dbReference type="Proteomes" id="UP000652427"/>
    </source>
</evidence>
<evidence type="ECO:0000256" key="1">
    <source>
        <dbReference type="SAM" id="Phobius"/>
    </source>
</evidence>
<evidence type="ECO:0000313" key="2">
    <source>
        <dbReference type="EMBL" id="NVD26987.1"/>
    </source>
</evidence>
<evidence type="ECO:0008006" key="4">
    <source>
        <dbReference type="Google" id="ProtNLM"/>
    </source>
</evidence>
<reference evidence="2 3" key="1">
    <citation type="submission" date="2020-06" db="EMBL/GenBank/DDBJ databases">
        <authorList>
            <person name="Kim S.-J."/>
            <person name="Park S.-J."/>
        </authorList>
    </citation>
    <scope>NUCLEOTIDE SEQUENCE [LARGE SCALE GENOMIC DNA]</scope>
    <source>
        <strain evidence="2 3">SW-151</strain>
    </source>
</reference>
<accession>A0ABX2MZU7</accession>
<feature type="transmembrane region" description="Helical" evidence="1">
    <location>
        <begin position="45"/>
        <end position="65"/>
    </location>
</feature>
<keyword evidence="1" id="KW-0472">Membrane</keyword>